<protein>
    <submittedName>
        <fullName evidence="1">3-hydroxy-3-methylglutaryl-coenzyme A reductase</fullName>
        <ecNumber evidence="1">1.1.1.88</ecNumber>
    </submittedName>
</protein>
<reference evidence="1 2" key="1">
    <citation type="submission" date="2015-01" db="EMBL/GenBank/DDBJ databases">
        <authorList>
            <person name="Xiang T."/>
            <person name="Song Y."/>
            <person name="Huang L."/>
            <person name="Wang B."/>
            <person name="Wu P."/>
        </authorList>
    </citation>
    <scope>NUCLEOTIDE SEQUENCE [LARGE SCALE GENOMIC DNA]</scope>
    <source>
        <strain evidence="1 2">Cc12</strain>
    </source>
</reference>
<dbReference type="Proteomes" id="UP000044026">
    <property type="component" value="Unassembled WGS sequence"/>
</dbReference>
<dbReference type="GO" id="GO:0015936">
    <property type="term" value="P:coenzyme A metabolic process"/>
    <property type="evidence" value="ECO:0007669"/>
    <property type="project" value="InterPro"/>
</dbReference>
<dbReference type="PANTHER" id="PTHR10572">
    <property type="entry name" value="3-HYDROXY-3-METHYLGLUTARYL-COENZYME A REDUCTASE"/>
    <property type="match status" value="1"/>
</dbReference>
<dbReference type="SUPFAM" id="SSF56542">
    <property type="entry name" value="Substrate-binding domain of HMG-CoA reductase"/>
    <property type="match status" value="1"/>
</dbReference>
<evidence type="ECO:0000313" key="1">
    <source>
        <dbReference type="EMBL" id="CEN41688.1"/>
    </source>
</evidence>
<dbReference type="InterPro" id="IPR009029">
    <property type="entry name" value="HMG_CoA_Rdtase_sub-bd_dom_sf"/>
</dbReference>
<dbReference type="AlphaFoldDB" id="A0A0B7HW39"/>
<keyword evidence="1" id="KW-0560">Oxidoreductase</keyword>
<dbReference type="EMBL" id="CDOE01000080">
    <property type="protein sequence ID" value="CEN41688.1"/>
    <property type="molecule type" value="Genomic_DNA"/>
</dbReference>
<dbReference type="InterPro" id="IPR023074">
    <property type="entry name" value="HMG_CoA_Rdtase_cat_sf"/>
</dbReference>
<dbReference type="Pfam" id="PF00368">
    <property type="entry name" value="HMG-CoA_red"/>
    <property type="match status" value="1"/>
</dbReference>
<dbReference type="Gene3D" id="3.90.770.10">
    <property type="entry name" value="3-hydroxy-3-methylglutaryl-coenzyme A Reductase, Chain A, domain 2"/>
    <property type="match status" value="1"/>
</dbReference>
<name>A0A0B7HW39_9FLAO</name>
<evidence type="ECO:0000313" key="2">
    <source>
        <dbReference type="Proteomes" id="UP000044026"/>
    </source>
</evidence>
<dbReference type="GO" id="GO:0140643">
    <property type="term" value="F:hydroxymethylglutaryl-CoA reductase (NADH) activity"/>
    <property type="evidence" value="ECO:0007669"/>
    <property type="project" value="UniProtKB-EC"/>
</dbReference>
<gene>
    <name evidence="1" type="ORF">CCAN12_810149</name>
</gene>
<organism evidence="1 2">
    <name type="scientific">Capnocytophaga canimorsus</name>
    <dbReference type="NCBI Taxonomy" id="28188"/>
    <lineage>
        <taxon>Bacteria</taxon>
        <taxon>Pseudomonadati</taxon>
        <taxon>Bacteroidota</taxon>
        <taxon>Flavobacteriia</taxon>
        <taxon>Flavobacteriales</taxon>
        <taxon>Flavobacteriaceae</taxon>
        <taxon>Capnocytophaga</taxon>
    </lineage>
</organism>
<dbReference type="PROSITE" id="PS50065">
    <property type="entry name" value="HMG_COA_REDUCTASE_4"/>
    <property type="match status" value="1"/>
</dbReference>
<dbReference type="GO" id="GO:0004420">
    <property type="term" value="F:hydroxymethylglutaryl-CoA reductase (NADPH) activity"/>
    <property type="evidence" value="ECO:0007669"/>
    <property type="project" value="InterPro"/>
</dbReference>
<proteinExistence type="predicted"/>
<sequence length="117" mass="13131">MPICKKLHDEFIENTVSNYYLPFAVAPNFLINGKTYTVPMAIEESSVVAAASRAAKFWESRGGFKATVISTEKNGQVHFMFYGEKARLETFFQHIKPILLEAVKPITANMEKNVAEA</sequence>
<dbReference type="EC" id="1.1.1.88" evidence="1"/>
<dbReference type="InterPro" id="IPR002202">
    <property type="entry name" value="HMG_CoA_Rdtase"/>
</dbReference>
<accession>A0A0B7HW39</accession>
<dbReference type="PANTHER" id="PTHR10572:SF24">
    <property type="entry name" value="3-HYDROXY-3-METHYLGLUTARYL-COENZYME A REDUCTASE"/>
    <property type="match status" value="1"/>
</dbReference>